<reference evidence="1" key="1">
    <citation type="submission" date="2023-01" db="EMBL/GenBank/DDBJ databases">
        <title>Complete genome sequence of Planctobacterium marinum strain Dej080120_11.</title>
        <authorList>
            <person name="Ueki S."/>
            <person name="Maruyama F."/>
        </authorList>
    </citation>
    <scope>NUCLEOTIDE SEQUENCE</scope>
    <source>
        <strain evidence="1">Dej080120_11</strain>
    </source>
</reference>
<name>A0AA48KR94_9ALTE</name>
<evidence type="ECO:0000313" key="1">
    <source>
        <dbReference type="EMBL" id="BDX05882.1"/>
    </source>
</evidence>
<accession>A0AA48KR94</accession>
<dbReference type="Proteomes" id="UP001333710">
    <property type="component" value="Chromosome"/>
</dbReference>
<evidence type="ECO:0000313" key="2">
    <source>
        <dbReference type="Proteomes" id="UP001333710"/>
    </source>
</evidence>
<gene>
    <name evidence="1" type="ORF">MACH26_14030</name>
</gene>
<dbReference type="Pfam" id="PF18918">
    <property type="entry name" value="DUF5669"/>
    <property type="match status" value="1"/>
</dbReference>
<dbReference type="NCBIfam" id="TIGR02647">
    <property type="entry name" value="DNA"/>
    <property type="match status" value="1"/>
</dbReference>
<dbReference type="InterPro" id="IPR013468">
    <property type="entry name" value="CHP02647"/>
</dbReference>
<protein>
    <submittedName>
        <fullName evidence="1">TIGR02647 family protein</fullName>
    </submittedName>
</protein>
<sequence length="79" mass="8743">MNQITPEMKDELELLLKFPNQSLDQGLKIHHDADPAMVDAASRLFQKGIITQADGGYLTHLGHDLQEHATTLITALKGH</sequence>
<proteinExistence type="predicted"/>
<dbReference type="EMBL" id="AP027272">
    <property type="protein sequence ID" value="BDX05882.1"/>
    <property type="molecule type" value="Genomic_DNA"/>
</dbReference>
<dbReference type="AlphaFoldDB" id="A0AA48KR94"/>
<dbReference type="RefSeq" id="WP_338291888.1">
    <property type="nucleotide sequence ID" value="NZ_AP027272.1"/>
</dbReference>
<dbReference type="KEGG" id="pmaw:MACH26_14030"/>
<organism evidence="1 2">
    <name type="scientific">Planctobacterium marinum</name>
    <dbReference type="NCBI Taxonomy" id="1631968"/>
    <lineage>
        <taxon>Bacteria</taxon>
        <taxon>Pseudomonadati</taxon>
        <taxon>Pseudomonadota</taxon>
        <taxon>Gammaproteobacteria</taxon>
        <taxon>Alteromonadales</taxon>
        <taxon>Alteromonadaceae</taxon>
        <taxon>Planctobacterium</taxon>
    </lineage>
</organism>
<keyword evidence="2" id="KW-1185">Reference proteome</keyword>